<proteinExistence type="inferred from homology"/>
<feature type="transmembrane region" description="Helical" evidence="6">
    <location>
        <begin position="235"/>
        <end position="254"/>
    </location>
</feature>
<keyword evidence="5 6" id="KW-0472">Membrane</keyword>
<feature type="transmembrane region" description="Helical" evidence="6">
    <location>
        <begin position="178"/>
        <end position="200"/>
    </location>
</feature>
<keyword evidence="4 6" id="KW-1133">Transmembrane helix</keyword>
<feature type="transmembrane region" description="Helical" evidence="6">
    <location>
        <begin position="64"/>
        <end position="84"/>
    </location>
</feature>
<evidence type="ECO:0000256" key="5">
    <source>
        <dbReference type="ARBA" id="ARBA00023136"/>
    </source>
</evidence>
<keyword evidence="9" id="KW-1185">Reference proteome</keyword>
<evidence type="ECO:0000259" key="7">
    <source>
        <dbReference type="Pfam" id="PF00892"/>
    </source>
</evidence>
<comment type="similarity">
    <text evidence="2">Belongs to the drug/metabolite transporter (DMT) superfamily. 10 TMS drug/metabolite exporter (DME) (TC 2.A.7.3) family.</text>
</comment>
<evidence type="ECO:0000313" key="8">
    <source>
        <dbReference type="EMBL" id="MBB4015212.1"/>
    </source>
</evidence>
<accession>A0A840BU57</accession>
<protein>
    <submittedName>
        <fullName evidence="8">S-adenosylmethionine uptake transporter</fullName>
    </submittedName>
</protein>
<feature type="domain" description="EamA" evidence="7">
    <location>
        <begin position="9"/>
        <end position="134"/>
    </location>
</feature>
<dbReference type="AlphaFoldDB" id="A0A840BU57"/>
<evidence type="ECO:0000256" key="3">
    <source>
        <dbReference type="ARBA" id="ARBA00022692"/>
    </source>
</evidence>
<feature type="transmembrane region" description="Helical" evidence="6">
    <location>
        <begin position="118"/>
        <end position="136"/>
    </location>
</feature>
<dbReference type="PANTHER" id="PTHR22911">
    <property type="entry name" value="ACYL-MALONYL CONDENSING ENZYME-RELATED"/>
    <property type="match status" value="1"/>
</dbReference>
<feature type="transmembrane region" description="Helical" evidence="6">
    <location>
        <begin position="36"/>
        <end position="52"/>
    </location>
</feature>
<sequence length="279" mass="29318">MTGAFGRAVLGIALLSAMDALIKAMAARYPTFEITFLRFAFGTLVAGAVLAVRRPGWPTRETVVANSWRALLVVITATSFFYALGRLPLAEAQALAFLAPVFIAFFGVVLLRERVDGRIVGALLVGFAGMAVIVHGSGTSGGERSWDGIAAALAAAVTYALSMVMLRARATRDRVETIVFFQNVGPALVLAAPAAAVWTPPLVSDLWLFLAIGCLGTIGHLILATAFARVEAARLAPLEYTALIWAVALGYLFFGEVPSLQTLAGGALIVLGALATARR</sequence>
<feature type="transmembrane region" description="Helical" evidence="6">
    <location>
        <begin position="260"/>
        <end position="277"/>
    </location>
</feature>
<dbReference type="Pfam" id="PF00892">
    <property type="entry name" value="EamA"/>
    <property type="match status" value="2"/>
</dbReference>
<comment type="caution">
    <text evidence="8">The sequence shown here is derived from an EMBL/GenBank/DDBJ whole genome shotgun (WGS) entry which is preliminary data.</text>
</comment>
<dbReference type="PANTHER" id="PTHR22911:SF6">
    <property type="entry name" value="SOLUTE CARRIER FAMILY 35 MEMBER G1"/>
    <property type="match status" value="1"/>
</dbReference>
<evidence type="ECO:0000256" key="1">
    <source>
        <dbReference type="ARBA" id="ARBA00004141"/>
    </source>
</evidence>
<evidence type="ECO:0000313" key="9">
    <source>
        <dbReference type="Proteomes" id="UP000577362"/>
    </source>
</evidence>
<feature type="transmembrane region" description="Helical" evidence="6">
    <location>
        <begin position="90"/>
        <end position="111"/>
    </location>
</feature>
<feature type="transmembrane region" description="Helical" evidence="6">
    <location>
        <begin position="206"/>
        <end position="228"/>
    </location>
</feature>
<evidence type="ECO:0000256" key="6">
    <source>
        <dbReference type="SAM" id="Phobius"/>
    </source>
</evidence>
<dbReference type="InterPro" id="IPR037185">
    <property type="entry name" value="EmrE-like"/>
</dbReference>
<organism evidence="8 9">
    <name type="scientific">Chelatococcus caeni</name>
    <dbReference type="NCBI Taxonomy" id="1348468"/>
    <lineage>
        <taxon>Bacteria</taxon>
        <taxon>Pseudomonadati</taxon>
        <taxon>Pseudomonadota</taxon>
        <taxon>Alphaproteobacteria</taxon>
        <taxon>Hyphomicrobiales</taxon>
        <taxon>Chelatococcaceae</taxon>
        <taxon>Chelatococcus</taxon>
    </lineage>
</organism>
<dbReference type="GO" id="GO:0016020">
    <property type="term" value="C:membrane"/>
    <property type="evidence" value="ECO:0007669"/>
    <property type="project" value="UniProtKB-SubCell"/>
</dbReference>
<keyword evidence="3 6" id="KW-0812">Transmembrane</keyword>
<dbReference type="Proteomes" id="UP000577362">
    <property type="component" value="Unassembled WGS sequence"/>
</dbReference>
<dbReference type="EMBL" id="JACIEN010000001">
    <property type="protein sequence ID" value="MBB4015212.1"/>
    <property type="molecule type" value="Genomic_DNA"/>
</dbReference>
<feature type="transmembrane region" description="Helical" evidence="6">
    <location>
        <begin position="148"/>
        <end position="166"/>
    </location>
</feature>
<evidence type="ECO:0000256" key="4">
    <source>
        <dbReference type="ARBA" id="ARBA00022989"/>
    </source>
</evidence>
<gene>
    <name evidence="8" type="ORF">GGR16_000218</name>
</gene>
<dbReference type="RefSeq" id="WP_183315472.1">
    <property type="nucleotide sequence ID" value="NZ_JACIEN010000001.1"/>
</dbReference>
<dbReference type="SUPFAM" id="SSF103481">
    <property type="entry name" value="Multidrug resistance efflux transporter EmrE"/>
    <property type="match status" value="2"/>
</dbReference>
<comment type="subcellular location">
    <subcellularLocation>
        <location evidence="1">Membrane</location>
        <topology evidence="1">Multi-pass membrane protein</topology>
    </subcellularLocation>
</comment>
<feature type="domain" description="EamA" evidence="7">
    <location>
        <begin position="148"/>
        <end position="275"/>
    </location>
</feature>
<name>A0A840BU57_9HYPH</name>
<reference evidence="8 9" key="1">
    <citation type="submission" date="2020-08" db="EMBL/GenBank/DDBJ databases">
        <title>Genomic Encyclopedia of Type Strains, Phase IV (KMG-IV): sequencing the most valuable type-strain genomes for metagenomic binning, comparative biology and taxonomic classification.</title>
        <authorList>
            <person name="Goeker M."/>
        </authorList>
    </citation>
    <scope>NUCLEOTIDE SEQUENCE [LARGE SCALE GENOMIC DNA]</scope>
    <source>
        <strain evidence="8 9">DSM 103737</strain>
    </source>
</reference>
<evidence type="ECO:0000256" key="2">
    <source>
        <dbReference type="ARBA" id="ARBA00009853"/>
    </source>
</evidence>
<dbReference type="InterPro" id="IPR000620">
    <property type="entry name" value="EamA_dom"/>
</dbReference>